<feature type="compositionally biased region" description="Basic residues" evidence="6">
    <location>
        <begin position="581"/>
        <end position="592"/>
    </location>
</feature>
<evidence type="ECO:0000256" key="5">
    <source>
        <dbReference type="ARBA" id="ARBA00022840"/>
    </source>
</evidence>
<dbReference type="InterPro" id="IPR000719">
    <property type="entry name" value="Prot_kinase_dom"/>
</dbReference>
<accession>A0A8S3YYA4</accession>
<evidence type="ECO:0000256" key="1">
    <source>
        <dbReference type="ARBA" id="ARBA00022527"/>
    </source>
</evidence>
<dbReference type="PROSITE" id="PS50011">
    <property type="entry name" value="PROTEIN_KINASE_DOM"/>
    <property type="match status" value="1"/>
</dbReference>
<keyword evidence="2" id="KW-0808">Transferase</keyword>
<feature type="non-terminal residue" evidence="8">
    <location>
        <position position="1060"/>
    </location>
</feature>
<feature type="region of interest" description="Disordered" evidence="6">
    <location>
        <begin position="563"/>
        <end position="598"/>
    </location>
</feature>
<evidence type="ECO:0000256" key="2">
    <source>
        <dbReference type="ARBA" id="ARBA00022679"/>
    </source>
</evidence>
<comment type="caution">
    <text evidence="8">The sequence shown here is derived from an EMBL/GenBank/DDBJ whole genome shotgun (WGS) entry which is preliminary data.</text>
</comment>
<sequence length="1060" mass="114769">APEILLGLPFCEAIDMWSLGCVIAELFLGWPLYPGSSEYDQIRYISQTQGLPAEHLLSTATKTNRFFVRDNTDGSYPFWRLKSPEEHELETKIKSKEARKYIFNCLEDIGQVRQKHINVPTDMEGSELLVEKLDRQDFVDLLKKMLTLDQERRITPREAIIHKFVSLDRLKDYPHTIIYKASLNAMDIAYKRPHRMMDPSCSSVMHSVVPSTPGNFTLTFNNNQINNQINALHSQMASSNGHGQNAADLQYLQYSLPSGPYLSYQATPVSQHLDQRVVAAAAAAQRSSGQFARSDPFRQSLCMPSLVVPATLPGLNSPVRPSAVSMVSQPAPTLQLQPQLISQASQLTPVTMVDTSRPVIMANAHGNWASSRPVVMGPWPSLAQTAQRVPHLQEALPPEAWRQPIMVGTDTFDSAPTAVLPLSASSQQWNIGMVPTSYSVAARHTSAQTSKRPTRYRQHKEIPSTQLSPVKKRVKESTPPLTLIDHPLYCHPGAPSADEAALLHLADWSSSSSSASSHLTHPLSVSHQVLSAAGLAAPLEHAQRHPFIVIRDTPSPVPSIITISSESEDEGDGLRSGRSCSNRHHRHHHHRILQAQQHSQAHPCDRYFDLRTLPCDGSDTSFADNHSLRRGRSGARQDNILKTGPLIGDGFLTVPDDHESDSEDSLTAGSNLLASLTSGNGSAASIAAAAMPCPPASPSSLGGTSSARQPHQHHHHHHTAQQHLQQSQVFNTNNVKHELIDRLPVSHSIFTPQSFGGASSSFSLPQLQVSGCSTSSTHPRISITSAGHASGKQHAKVSPYVPKQELLASLDKDRHRVRSPKMEKLTPFELELSSAAAQGKLAYVSPTVRAVPTSAAKVASISAGSISTGAPCLTARSHLGGRAGGMRLCVQQAGGAGMSQLSPVQLGQPVLLNTSQADVHGDYRQLAPLHSSPLHHYLLPAHQHQQMALPSSASIRQFGAFSPTVAPPPAHQSPRQLQYSSHPLPAHMHPVPVLHPTGLTPTYPAQIHPHYAAAVSAAAAAAAAAAPSYLAPTSQPVAPPGVYATYQISPVKARQFQYFA</sequence>
<dbReference type="InterPro" id="IPR011009">
    <property type="entry name" value="Kinase-like_dom_sf"/>
</dbReference>
<dbReference type="EMBL" id="CAJHNH020000845">
    <property type="protein sequence ID" value="CAG5120150.1"/>
    <property type="molecule type" value="Genomic_DNA"/>
</dbReference>
<feature type="region of interest" description="Disordered" evidence="6">
    <location>
        <begin position="692"/>
        <end position="725"/>
    </location>
</feature>
<dbReference type="GO" id="GO:0005634">
    <property type="term" value="C:nucleus"/>
    <property type="evidence" value="ECO:0007669"/>
    <property type="project" value="TreeGrafter"/>
</dbReference>
<name>A0A8S3YYA4_9EUPU</name>
<keyword evidence="4" id="KW-0418">Kinase</keyword>
<dbReference type="GO" id="GO:0005524">
    <property type="term" value="F:ATP binding"/>
    <property type="evidence" value="ECO:0007669"/>
    <property type="project" value="UniProtKB-KW"/>
</dbReference>
<evidence type="ECO:0000259" key="7">
    <source>
        <dbReference type="PROSITE" id="PS50011"/>
    </source>
</evidence>
<gene>
    <name evidence="8" type="ORF">CUNI_LOCUS5708</name>
</gene>
<reference evidence="8" key="1">
    <citation type="submission" date="2021-04" db="EMBL/GenBank/DDBJ databases">
        <authorList>
            <consortium name="Molecular Ecology Group"/>
        </authorList>
    </citation>
    <scope>NUCLEOTIDE SEQUENCE</scope>
</reference>
<dbReference type="GO" id="GO:0005737">
    <property type="term" value="C:cytoplasm"/>
    <property type="evidence" value="ECO:0007669"/>
    <property type="project" value="TreeGrafter"/>
</dbReference>
<evidence type="ECO:0000256" key="3">
    <source>
        <dbReference type="ARBA" id="ARBA00022741"/>
    </source>
</evidence>
<dbReference type="GO" id="GO:0004674">
    <property type="term" value="F:protein serine/threonine kinase activity"/>
    <property type="evidence" value="ECO:0007669"/>
    <property type="project" value="UniProtKB-KW"/>
</dbReference>
<feature type="region of interest" description="Disordered" evidence="6">
    <location>
        <begin position="962"/>
        <end position="981"/>
    </location>
</feature>
<dbReference type="Proteomes" id="UP000678393">
    <property type="component" value="Unassembled WGS sequence"/>
</dbReference>
<keyword evidence="1" id="KW-0723">Serine/threonine-protein kinase</keyword>
<dbReference type="AlphaFoldDB" id="A0A8S3YYA4"/>
<protein>
    <recommendedName>
        <fullName evidence="7">Protein kinase domain-containing protein</fullName>
    </recommendedName>
</protein>
<dbReference type="Gene3D" id="1.10.510.10">
    <property type="entry name" value="Transferase(Phosphotransferase) domain 1"/>
    <property type="match status" value="1"/>
</dbReference>
<dbReference type="InterPro" id="IPR050494">
    <property type="entry name" value="Ser_Thr_dual-spec_kinase"/>
</dbReference>
<dbReference type="OrthoDB" id="6152671at2759"/>
<organism evidence="8 9">
    <name type="scientific">Candidula unifasciata</name>
    <dbReference type="NCBI Taxonomy" id="100452"/>
    <lineage>
        <taxon>Eukaryota</taxon>
        <taxon>Metazoa</taxon>
        <taxon>Spiralia</taxon>
        <taxon>Lophotrochozoa</taxon>
        <taxon>Mollusca</taxon>
        <taxon>Gastropoda</taxon>
        <taxon>Heterobranchia</taxon>
        <taxon>Euthyneura</taxon>
        <taxon>Panpulmonata</taxon>
        <taxon>Eupulmonata</taxon>
        <taxon>Stylommatophora</taxon>
        <taxon>Helicina</taxon>
        <taxon>Helicoidea</taxon>
        <taxon>Geomitridae</taxon>
        <taxon>Candidula</taxon>
    </lineage>
</organism>
<dbReference type="Pfam" id="PF00069">
    <property type="entry name" value="Pkinase"/>
    <property type="match status" value="1"/>
</dbReference>
<dbReference type="PANTHER" id="PTHR24058:SF17">
    <property type="entry name" value="HOMEODOMAIN INTERACTING PROTEIN KINASE, ISOFORM D"/>
    <property type="match status" value="1"/>
</dbReference>
<feature type="compositionally biased region" description="Basic residues" evidence="6">
    <location>
        <begin position="710"/>
        <end position="720"/>
    </location>
</feature>
<proteinExistence type="predicted"/>
<feature type="domain" description="Protein kinase" evidence="7">
    <location>
        <begin position="1"/>
        <end position="165"/>
    </location>
</feature>
<keyword evidence="3" id="KW-0547">Nucleotide-binding</keyword>
<keyword evidence="9" id="KW-1185">Reference proteome</keyword>
<evidence type="ECO:0000313" key="8">
    <source>
        <dbReference type="EMBL" id="CAG5120150.1"/>
    </source>
</evidence>
<evidence type="ECO:0000313" key="9">
    <source>
        <dbReference type="Proteomes" id="UP000678393"/>
    </source>
</evidence>
<evidence type="ECO:0000256" key="6">
    <source>
        <dbReference type="SAM" id="MobiDB-lite"/>
    </source>
</evidence>
<keyword evidence="5" id="KW-0067">ATP-binding</keyword>
<dbReference type="PANTHER" id="PTHR24058">
    <property type="entry name" value="DUAL SPECIFICITY PROTEIN KINASE"/>
    <property type="match status" value="1"/>
</dbReference>
<evidence type="ECO:0000256" key="4">
    <source>
        <dbReference type="ARBA" id="ARBA00022777"/>
    </source>
</evidence>
<dbReference type="SUPFAM" id="SSF56112">
    <property type="entry name" value="Protein kinase-like (PK-like)"/>
    <property type="match status" value="1"/>
</dbReference>
<dbReference type="GO" id="GO:0004713">
    <property type="term" value="F:protein tyrosine kinase activity"/>
    <property type="evidence" value="ECO:0007669"/>
    <property type="project" value="TreeGrafter"/>
</dbReference>